<evidence type="ECO:0000313" key="1">
    <source>
        <dbReference type="EMBL" id="KAJ9600961.1"/>
    </source>
</evidence>
<proteinExistence type="predicted"/>
<dbReference type="AlphaFoldDB" id="A0AAD8ALS0"/>
<reference evidence="1" key="1">
    <citation type="journal article" date="2023" name="IScience">
        <title>Live-bearing cockroach genome reveals convergent evolutionary mechanisms linked to viviparity in insects and beyond.</title>
        <authorList>
            <person name="Fouks B."/>
            <person name="Harrison M.C."/>
            <person name="Mikhailova A.A."/>
            <person name="Marchal E."/>
            <person name="English S."/>
            <person name="Carruthers M."/>
            <person name="Jennings E.C."/>
            <person name="Chiamaka E.L."/>
            <person name="Frigard R.A."/>
            <person name="Pippel M."/>
            <person name="Attardo G.M."/>
            <person name="Benoit J.B."/>
            <person name="Bornberg-Bauer E."/>
            <person name="Tobe S.S."/>
        </authorList>
    </citation>
    <scope>NUCLEOTIDE SEQUENCE</scope>
    <source>
        <strain evidence="1">Stay&amp;Tobe</strain>
    </source>
</reference>
<comment type="caution">
    <text evidence="1">The sequence shown here is derived from an EMBL/GenBank/DDBJ whole genome shotgun (WGS) entry which is preliminary data.</text>
</comment>
<gene>
    <name evidence="1" type="ORF">L9F63_000908</name>
</gene>
<name>A0AAD8ALS0_DIPPU</name>
<evidence type="ECO:0000313" key="2">
    <source>
        <dbReference type="Proteomes" id="UP001233999"/>
    </source>
</evidence>
<feature type="non-terminal residue" evidence="1">
    <location>
        <position position="1"/>
    </location>
</feature>
<sequence length="214" mass="25210">IIGIPSSQIKEKVYYLPEGSFLAQYTLFKQVRTTLTFIQTFNSAARTCDPWPPTFKCLPVFCLNFTRKKGSQENILNNLDRLSSKTRHPNNQSPRYSFSSRTNVLLREFSKLQDIEYSKLDFEFQKPYFATVPKAKYRWDVLSTTMIRRDQSDRLQRKFITLSTNHYSGINVTAEFRRGEWRLNQNLSCPFQRICDILFLQNQNTSLNDISNFL</sequence>
<feature type="non-terminal residue" evidence="1">
    <location>
        <position position="214"/>
    </location>
</feature>
<accession>A0AAD8ALS0</accession>
<protein>
    <submittedName>
        <fullName evidence="1">Uncharacterized protein</fullName>
    </submittedName>
</protein>
<keyword evidence="2" id="KW-1185">Reference proteome</keyword>
<dbReference type="EMBL" id="JASPKZ010000040">
    <property type="protein sequence ID" value="KAJ9600961.1"/>
    <property type="molecule type" value="Genomic_DNA"/>
</dbReference>
<dbReference type="Proteomes" id="UP001233999">
    <property type="component" value="Unassembled WGS sequence"/>
</dbReference>
<organism evidence="1 2">
    <name type="scientific">Diploptera punctata</name>
    <name type="common">Pacific beetle cockroach</name>
    <dbReference type="NCBI Taxonomy" id="6984"/>
    <lineage>
        <taxon>Eukaryota</taxon>
        <taxon>Metazoa</taxon>
        <taxon>Ecdysozoa</taxon>
        <taxon>Arthropoda</taxon>
        <taxon>Hexapoda</taxon>
        <taxon>Insecta</taxon>
        <taxon>Pterygota</taxon>
        <taxon>Neoptera</taxon>
        <taxon>Polyneoptera</taxon>
        <taxon>Dictyoptera</taxon>
        <taxon>Blattodea</taxon>
        <taxon>Blaberoidea</taxon>
        <taxon>Blaberidae</taxon>
        <taxon>Diplopterinae</taxon>
        <taxon>Diploptera</taxon>
    </lineage>
</organism>
<reference evidence="1" key="2">
    <citation type="submission" date="2023-05" db="EMBL/GenBank/DDBJ databases">
        <authorList>
            <person name="Fouks B."/>
        </authorList>
    </citation>
    <scope>NUCLEOTIDE SEQUENCE</scope>
    <source>
        <strain evidence="1">Stay&amp;Tobe</strain>
        <tissue evidence="1">Testes</tissue>
    </source>
</reference>